<evidence type="ECO:0000313" key="2">
    <source>
        <dbReference type="Proteomes" id="UP001158050"/>
    </source>
</evidence>
<accession>A0ABY1R2N0</accession>
<evidence type="ECO:0008006" key="3">
    <source>
        <dbReference type="Google" id="ProtNLM"/>
    </source>
</evidence>
<evidence type="ECO:0000313" key="1">
    <source>
        <dbReference type="EMBL" id="SMP92934.1"/>
    </source>
</evidence>
<dbReference type="Proteomes" id="UP001158050">
    <property type="component" value="Unassembled WGS sequence"/>
</dbReference>
<sequence>MIYTEDFFAIGSLYPSNDLVQLIDSYSLENVNFEKLNSSSIQEDGIIYRKKGSDLYKRVLDNNILNAKIFNPFCDGINNDASVILKMMQISSHGFIIDGQKLTYSLLTRIVTCDYSFDNFAFVNFNFKLSNNYDYITFGGWKINVNGNITFENISIDGGRGTYKIGTETWVRGEGDREIPSIEPNFGDIFFFSQFQNTSASAEINNFKAINIHAMSAITIETYGTVRIENSYFENISMKPFHIYHSINKGGRTFVSNVGIKDCGYLADYIIETLDSSSSSTPISRDESKGLPQWSYGAIVTFGEYYIENIKVENYGASAICSDRNTAFFANNIHVTNNSEKFESNNPSGAMFFEATTNAYVNNLYINISERSPRDNIFYTAPGQYVTFDSSALNIFNTNLYLNNLNIICNSDKPLLNKGIRGSFSNAKDFVKRNYNVLIDKVSIKGKFKKNPIYYGVLLEHNDFPICKVTLNNTTVEEGNFEFYVIDEVILNKINAQESNIDFIPIDNNPLSEILLENSSFKNFNTIIYYKKITFNNCSFKEDLLFNNKIFDVGINNCNISGESVFSYSEIDSKILISGGEFGRIFLNSYHAFLTNIKSHQGIRVNNSKFFTINNCHLYTAESEPVILVSNNNNFLVSGIINNNILSIKTGTPYAGYISLDPETVDKVIINNNSENYI</sequence>
<protein>
    <recommendedName>
        <fullName evidence="3">Right handed beta helix region</fullName>
    </recommendedName>
</protein>
<proteinExistence type="predicted"/>
<organism evidence="1 2">
    <name type="scientific">Epilithonimonas pallida</name>
    <dbReference type="NCBI Taxonomy" id="373671"/>
    <lineage>
        <taxon>Bacteria</taxon>
        <taxon>Pseudomonadati</taxon>
        <taxon>Bacteroidota</taxon>
        <taxon>Flavobacteriia</taxon>
        <taxon>Flavobacteriales</taxon>
        <taxon>Weeksellaceae</taxon>
        <taxon>Chryseobacterium group</taxon>
        <taxon>Epilithonimonas</taxon>
    </lineage>
</organism>
<dbReference type="RefSeq" id="WP_283416685.1">
    <property type="nucleotide sequence ID" value="NZ_FXUO01000004.1"/>
</dbReference>
<reference evidence="1 2" key="1">
    <citation type="submission" date="2017-05" db="EMBL/GenBank/DDBJ databases">
        <authorList>
            <person name="Varghese N."/>
            <person name="Submissions S."/>
        </authorList>
    </citation>
    <scope>NUCLEOTIDE SEQUENCE [LARGE SCALE GENOMIC DNA]</scope>
    <source>
        <strain evidence="1 2">DSM 18015</strain>
    </source>
</reference>
<dbReference type="EMBL" id="FXUO01000004">
    <property type="protein sequence ID" value="SMP92934.1"/>
    <property type="molecule type" value="Genomic_DNA"/>
</dbReference>
<comment type="caution">
    <text evidence="1">The sequence shown here is derived from an EMBL/GenBank/DDBJ whole genome shotgun (WGS) entry which is preliminary data.</text>
</comment>
<keyword evidence="2" id="KW-1185">Reference proteome</keyword>
<gene>
    <name evidence="1" type="ORF">SAMN05421679_104225</name>
</gene>
<name>A0ABY1R2N0_9FLAO</name>